<reference evidence="7" key="2">
    <citation type="submission" date="2015-02" db="EMBL/GenBank/DDBJ databases">
        <title>Physiological reanalysis, assessment of diazotrophy, and genome sequences of multiple isolates of Streptomyces thermoautotrophicus.</title>
        <authorList>
            <person name="MacKellar D.C."/>
            <person name="Lieber L."/>
            <person name="Norman J."/>
            <person name="Bolger A."/>
            <person name="Tobin C."/>
            <person name="Murray J.W."/>
            <person name="Friesen M."/>
            <person name="Prell J."/>
        </authorList>
    </citation>
    <scope>NUCLEOTIDE SEQUENCE [LARGE SCALE GENOMIC DNA]</scope>
    <source>
        <strain evidence="7">UBT1</strain>
    </source>
</reference>
<dbReference type="EMBL" id="LAXD01000001">
    <property type="protein sequence ID" value="KWW99559.1"/>
    <property type="molecule type" value="Genomic_DNA"/>
</dbReference>
<evidence type="ECO:0000313" key="5">
    <source>
        <dbReference type="EMBL" id="KWX08695.1"/>
    </source>
</evidence>
<dbReference type="EMBL" id="JYIK01000950">
    <property type="protein sequence ID" value="KWX08695.1"/>
    <property type="molecule type" value="Genomic_DNA"/>
</dbReference>
<accession>A0A132MPA9</accession>
<dbReference type="InterPro" id="IPR050268">
    <property type="entry name" value="NADH-dep_flavin_reductase"/>
</dbReference>
<dbReference type="InterPro" id="IPR012349">
    <property type="entry name" value="Split_barrel_FMN-bd"/>
</dbReference>
<evidence type="ECO:0000313" key="4">
    <source>
        <dbReference type="EMBL" id="KWX04230.1"/>
    </source>
</evidence>
<dbReference type="GO" id="GO:0010181">
    <property type="term" value="F:FMN binding"/>
    <property type="evidence" value="ECO:0007669"/>
    <property type="project" value="InterPro"/>
</dbReference>
<gene>
    <name evidence="3" type="ORF">LI90_1195</name>
    <name evidence="4" type="ORF">TH66_08885</name>
    <name evidence="5" type="ORF">TR74_13805</name>
</gene>
<dbReference type="Proteomes" id="UP000070598">
    <property type="component" value="Unassembled WGS sequence"/>
</dbReference>
<name>A0A132MPA9_9ACTN</name>
<organism evidence="3 6">
    <name type="scientific">Carbonactinospora thermoautotrophica</name>
    <dbReference type="NCBI Taxonomy" id="1469144"/>
    <lineage>
        <taxon>Bacteria</taxon>
        <taxon>Bacillati</taxon>
        <taxon>Actinomycetota</taxon>
        <taxon>Actinomycetes</taxon>
        <taxon>Kitasatosporales</taxon>
        <taxon>Carbonactinosporaceae</taxon>
        <taxon>Carbonactinospora</taxon>
    </lineage>
</organism>
<evidence type="ECO:0000313" key="6">
    <source>
        <dbReference type="Proteomes" id="UP000070188"/>
    </source>
</evidence>
<evidence type="ECO:0000256" key="1">
    <source>
        <dbReference type="ARBA" id="ARBA00023002"/>
    </source>
</evidence>
<dbReference type="OrthoDB" id="8901155at2"/>
<protein>
    <submittedName>
        <fullName evidence="3 4">Flavin reductase</fullName>
    </submittedName>
</protein>
<sequence>MSVSHDVELRPVTARVFREALARHATGVVVVTAATPSGPVGFTVTSFTSVSQEPPLISFCLGRGSSSWPRFGRARHFAANLLAAGQEDVAARFARRGADRFGAPTRWIEGPAGLPLLHGSTTHLVCRRHAAIPVGDHILVVGLVVETALGPGDAPLLYHRGRFGQLAEG</sequence>
<dbReference type="AlphaFoldDB" id="A0A132MPA9"/>
<dbReference type="STRING" id="1469144.LI90_1195"/>
<dbReference type="RefSeq" id="WP_066891329.1">
    <property type="nucleotide sequence ID" value="NZ_JYIJ01000016.1"/>
</dbReference>
<dbReference type="SUPFAM" id="SSF50475">
    <property type="entry name" value="FMN-binding split barrel"/>
    <property type="match status" value="1"/>
</dbReference>
<dbReference type="Gene3D" id="2.30.110.10">
    <property type="entry name" value="Electron Transport, Fmn-binding Protein, Chain A"/>
    <property type="match status" value="1"/>
</dbReference>
<evidence type="ECO:0000259" key="2">
    <source>
        <dbReference type="SMART" id="SM00903"/>
    </source>
</evidence>
<evidence type="ECO:0000313" key="8">
    <source>
        <dbReference type="Proteomes" id="UP000070659"/>
    </source>
</evidence>
<dbReference type="PANTHER" id="PTHR30466:SF1">
    <property type="entry name" value="FMN REDUCTASE (NADH) RUTF"/>
    <property type="match status" value="1"/>
</dbReference>
<dbReference type="GO" id="GO:0006208">
    <property type="term" value="P:pyrimidine nucleobase catabolic process"/>
    <property type="evidence" value="ECO:0007669"/>
    <property type="project" value="TreeGrafter"/>
</dbReference>
<comment type="caution">
    <text evidence="3">The sequence shown here is derived from an EMBL/GenBank/DDBJ whole genome shotgun (WGS) entry which is preliminary data.</text>
</comment>
<dbReference type="PATRIC" id="fig|1469144.10.peg.1324"/>
<dbReference type="PANTHER" id="PTHR30466">
    <property type="entry name" value="FLAVIN REDUCTASE"/>
    <property type="match status" value="1"/>
</dbReference>
<keyword evidence="1" id="KW-0560">Oxidoreductase</keyword>
<reference evidence="6" key="3">
    <citation type="submission" date="2015-04" db="EMBL/GenBank/DDBJ databases">
        <title>Physiological reanalysis, assessment of diazotrophy, and genome sequences of multiple isolates of Streptomyces thermoautotrophicus.</title>
        <authorList>
            <person name="MacKellar D.C."/>
            <person name="Lieber L."/>
            <person name="Norman J."/>
            <person name="Bolger A."/>
            <person name="Tobin C."/>
            <person name="Murray J.W."/>
            <person name="Chang R."/>
            <person name="Ford T."/>
            <person name="Nguyen P.Q."/>
            <person name="Woodward J."/>
            <person name="Permingeat H."/>
            <person name="Joshi N.S."/>
            <person name="Silver P.A."/>
            <person name="Usadel B."/>
            <person name="Rutherford A.W."/>
            <person name="Friesen M."/>
            <person name="Prell J."/>
        </authorList>
    </citation>
    <scope>NUCLEOTIDE SEQUENCE [LARGE SCALE GENOMIC DNA]</scope>
    <source>
        <strain evidence="6">H1</strain>
    </source>
</reference>
<proteinExistence type="predicted"/>
<dbReference type="EMBL" id="JYIJ01000016">
    <property type="protein sequence ID" value="KWX04230.1"/>
    <property type="molecule type" value="Genomic_DNA"/>
</dbReference>
<reference evidence="4 8" key="1">
    <citation type="submission" date="2015-02" db="EMBL/GenBank/DDBJ databases">
        <title>Physiological reanalysis, assessment of diazotrophy, and genome sequences of multiple isolates of Streptomyces thermoautotrophicus.</title>
        <authorList>
            <person name="MacKellar D.C."/>
            <person name="Lieber L."/>
            <person name="Norman J."/>
            <person name="Bolger A."/>
            <person name="Tobin C."/>
            <person name="Murray J.W."/>
            <person name="Prell J."/>
        </authorList>
    </citation>
    <scope>NUCLEOTIDE SEQUENCE [LARGE SCALE GENOMIC DNA]</scope>
    <source>
        <strain evidence="4 8">UBT1</strain>
    </source>
</reference>
<dbReference type="Pfam" id="PF01613">
    <property type="entry name" value="Flavin_Reduct"/>
    <property type="match status" value="1"/>
</dbReference>
<feature type="domain" description="Flavin reductase like" evidence="2">
    <location>
        <begin position="21"/>
        <end position="165"/>
    </location>
</feature>
<dbReference type="Proteomes" id="UP000070188">
    <property type="component" value="Unassembled WGS sequence"/>
</dbReference>
<dbReference type="SMART" id="SM00903">
    <property type="entry name" value="Flavin_Reduct"/>
    <property type="match status" value="1"/>
</dbReference>
<evidence type="ECO:0000313" key="3">
    <source>
        <dbReference type="EMBL" id="KWW99559.1"/>
    </source>
</evidence>
<evidence type="ECO:0000313" key="7">
    <source>
        <dbReference type="Proteomes" id="UP000070598"/>
    </source>
</evidence>
<dbReference type="GO" id="GO:0042602">
    <property type="term" value="F:riboflavin reductase (NADPH) activity"/>
    <property type="evidence" value="ECO:0007669"/>
    <property type="project" value="TreeGrafter"/>
</dbReference>
<dbReference type="Proteomes" id="UP000070659">
    <property type="component" value="Unassembled WGS sequence"/>
</dbReference>
<reference evidence="3" key="4">
    <citation type="submission" date="2015-04" db="EMBL/GenBank/DDBJ databases">
        <title>Physiological reanalysis, assessment of diazotrophy, and genome sequences of multiple isolates of Streptomyces thermoautotrophicus.</title>
        <authorList>
            <person name="MacKellar D.C."/>
            <person name="Lieber L."/>
            <person name="Norman J."/>
            <person name="Bolger A."/>
            <person name="Tobin C."/>
            <person name="Murray J.W."/>
            <person name="Woodward J."/>
            <person name="Friesen M."/>
            <person name="Prell J."/>
        </authorList>
    </citation>
    <scope>NUCLEOTIDE SEQUENCE [LARGE SCALE GENOMIC DNA]</scope>
    <source>
        <strain evidence="3">H1</strain>
    </source>
</reference>
<dbReference type="InterPro" id="IPR002563">
    <property type="entry name" value="Flavin_Rdtase-like_dom"/>
</dbReference>
<keyword evidence="6" id="KW-1185">Reference proteome</keyword>